<dbReference type="EMBL" id="FOYS01000007">
    <property type="protein sequence ID" value="SFR68994.1"/>
    <property type="molecule type" value="Genomic_DNA"/>
</dbReference>
<dbReference type="Pfam" id="PF24166">
    <property type="entry name" value="DUF7410"/>
    <property type="match status" value="1"/>
</dbReference>
<evidence type="ECO:0000256" key="1">
    <source>
        <dbReference type="SAM" id="Phobius"/>
    </source>
</evidence>
<keyword evidence="1" id="KW-0472">Membrane</keyword>
<feature type="domain" description="DUF7410" evidence="2">
    <location>
        <begin position="21"/>
        <end position="42"/>
    </location>
</feature>
<evidence type="ECO:0000259" key="2">
    <source>
        <dbReference type="Pfam" id="PF24166"/>
    </source>
</evidence>
<dbReference type="AlphaFoldDB" id="A0A1I6IQI0"/>
<dbReference type="InterPro" id="IPR055833">
    <property type="entry name" value="DUF7410"/>
</dbReference>
<evidence type="ECO:0000313" key="3">
    <source>
        <dbReference type="EMBL" id="SFR68994.1"/>
    </source>
</evidence>
<dbReference type="STRING" id="555875.SAMN04488124_3513"/>
<sequence>MHTEIHPETDIAPDETPVATCPYCDRPFRATRLRVFHVAGAHADVWTPEEKAAYEAALEEEEDELFLYHLKVVTALGSIYAVFIILGIIGFSIAG</sequence>
<reference evidence="4" key="1">
    <citation type="submission" date="2016-10" db="EMBL/GenBank/DDBJ databases">
        <authorList>
            <person name="Varghese N."/>
            <person name="Submissions S."/>
        </authorList>
    </citation>
    <scope>NUCLEOTIDE SEQUENCE [LARGE SCALE GENOMIC DNA]</scope>
    <source>
        <strain evidence="4">CGMCC 1.8711</strain>
    </source>
</reference>
<gene>
    <name evidence="3" type="ORF">SAMN04488124_3513</name>
</gene>
<dbReference type="RefSeq" id="WP_089883353.1">
    <property type="nucleotide sequence ID" value="NZ_FOYS01000007.1"/>
</dbReference>
<organism evidence="3 4">
    <name type="scientific">Halogeometricum limi</name>
    <dbReference type="NCBI Taxonomy" id="555875"/>
    <lineage>
        <taxon>Archaea</taxon>
        <taxon>Methanobacteriati</taxon>
        <taxon>Methanobacteriota</taxon>
        <taxon>Stenosarchaea group</taxon>
        <taxon>Halobacteria</taxon>
        <taxon>Halobacteriales</taxon>
        <taxon>Haloferacaceae</taxon>
        <taxon>Halogeometricum</taxon>
    </lineage>
</organism>
<evidence type="ECO:0000313" key="4">
    <source>
        <dbReference type="Proteomes" id="UP000243250"/>
    </source>
</evidence>
<accession>A0A1I6IQI0</accession>
<proteinExistence type="predicted"/>
<name>A0A1I6IQI0_9EURY</name>
<feature type="transmembrane region" description="Helical" evidence="1">
    <location>
        <begin position="72"/>
        <end position="94"/>
    </location>
</feature>
<keyword evidence="4" id="KW-1185">Reference proteome</keyword>
<keyword evidence="1" id="KW-1133">Transmembrane helix</keyword>
<protein>
    <recommendedName>
        <fullName evidence="2">DUF7410 domain-containing protein</fullName>
    </recommendedName>
</protein>
<dbReference type="Proteomes" id="UP000243250">
    <property type="component" value="Unassembled WGS sequence"/>
</dbReference>
<dbReference type="OrthoDB" id="293088at2157"/>
<keyword evidence="1" id="KW-0812">Transmembrane</keyword>